<feature type="compositionally biased region" description="Basic residues" evidence="1">
    <location>
        <begin position="53"/>
        <end position="62"/>
    </location>
</feature>
<organism evidence="2 3">
    <name type="scientific">Formivibrio citricus</name>
    <dbReference type="NCBI Taxonomy" id="83765"/>
    <lineage>
        <taxon>Bacteria</taxon>
        <taxon>Pseudomonadati</taxon>
        <taxon>Pseudomonadota</taxon>
        <taxon>Betaproteobacteria</taxon>
        <taxon>Neisseriales</taxon>
        <taxon>Chitinibacteraceae</taxon>
        <taxon>Formivibrio</taxon>
    </lineage>
</organism>
<protein>
    <submittedName>
        <fullName evidence="2">Uncharacterized protein</fullName>
    </submittedName>
</protein>
<dbReference type="Proteomes" id="UP000242869">
    <property type="component" value="Unassembled WGS sequence"/>
</dbReference>
<name>A0A1I4YRQ6_9NEIS</name>
<feature type="region of interest" description="Disordered" evidence="1">
    <location>
        <begin position="1"/>
        <end position="95"/>
    </location>
</feature>
<evidence type="ECO:0000313" key="2">
    <source>
        <dbReference type="EMBL" id="SFN40329.1"/>
    </source>
</evidence>
<evidence type="ECO:0000256" key="1">
    <source>
        <dbReference type="SAM" id="MobiDB-lite"/>
    </source>
</evidence>
<evidence type="ECO:0000313" key="3">
    <source>
        <dbReference type="Proteomes" id="UP000242869"/>
    </source>
</evidence>
<feature type="compositionally biased region" description="Basic and acidic residues" evidence="1">
    <location>
        <begin position="41"/>
        <end position="52"/>
    </location>
</feature>
<gene>
    <name evidence="2" type="ORF">SAMN05660284_01426</name>
</gene>
<proteinExistence type="predicted"/>
<feature type="region of interest" description="Disordered" evidence="1">
    <location>
        <begin position="120"/>
        <end position="146"/>
    </location>
</feature>
<dbReference type="EMBL" id="FOVE01000008">
    <property type="protein sequence ID" value="SFN40329.1"/>
    <property type="molecule type" value="Genomic_DNA"/>
</dbReference>
<accession>A0A1I4YRQ6</accession>
<reference evidence="3" key="1">
    <citation type="submission" date="2016-10" db="EMBL/GenBank/DDBJ databases">
        <authorList>
            <person name="Varghese N."/>
            <person name="Submissions S."/>
        </authorList>
    </citation>
    <scope>NUCLEOTIDE SEQUENCE [LARGE SCALE GENOMIC DNA]</scope>
    <source>
        <strain evidence="3">DSM 6150</strain>
    </source>
</reference>
<dbReference type="AlphaFoldDB" id="A0A1I4YRQ6"/>
<sequence length="184" mass="20309">MPLANTAPGFRPTASMPGYKTPTDPHHGRRRSSSPWPAPRKRSETQARDRPRAARRAARRGRLLLVSFLGETRKETRPPGRTPGIQSSAPQAHKTLMPTCSSPLRGLHPLPQTLAMADDAPHPLGRRRGSGARPRLATDRGQPGGPQGGVAFFWFLFLAKQEKKLASRGELPAFNPTRRRRIKP</sequence>
<keyword evidence="3" id="KW-1185">Reference proteome</keyword>